<gene>
    <name evidence="3" type="ORF">NS331_01495</name>
</gene>
<dbReference type="OrthoDB" id="9807535at2"/>
<organism evidence="3 4">
    <name type="scientific">Pseudacidovorax intermedius</name>
    <dbReference type="NCBI Taxonomy" id="433924"/>
    <lineage>
        <taxon>Bacteria</taxon>
        <taxon>Pseudomonadati</taxon>
        <taxon>Pseudomonadota</taxon>
        <taxon>Betaproteobacteria</taxon>
        <taxon>Burkholderiales</taxon>
        <taxon>Comamonadaceae</taxon>
        <taxon>Pseudacidovorax</taxon>
    </lineage>
</organism>
<feature type="domain" description="YCII-related" evidence="2">
    <location>
        <begin position="20"/>
        <end position="110"/>
    </location>
</feature>
<evidence type="ECO:0000313" key="3">
    <source>
        <dbReference type="EMBL" id="KTT27559.1"/>
    </source>
</evidence>
<protein>
    <submittedName>
        <fullName evidence="3">Dehydrogenase</fullName>
    </submittedName>
</protein>
<dbReference type="Gene3D" id="3.30.70.1060">
    <property type="entry name" value="Dimeric alpha+beta barrel"/>
    <property type="match status" value="1"/>
</dbReference>
<dbReference type="AlphaFoldDB" id="A0A147HBZ1"/>
<dbReference type="PANTHER" id="PTHR35174">
    <property type="entry name" value="BLL7171 PROTEIN-RELATED"/>
    <property type="match status" value="1"/>
</dbReference>
<name>A0A147HBZ1_9BURK</name>
<evidence type="ECO:0000256" key="1">
    <source>
        <dbReference type="ARBA" id="ARBA00007689"/>
    </source>
</evidence>
<dbReference type="Pfam" id="PF03795">
    <property type="entry name" value="YCII"/>
    <property type="match status" value="1"/>
</dbReference>
<proteinExistence type="inferred from homology"/>
<comment type="caution">
    <text evidence="3">The sequence shown here is derived from an EMBL/GenBank/DDBJ whole genome shotgun (WGS) entry which is preliminary data.</text>
</comment>
<dbReference type="PANTHER" id="PTHR35174:SF3">
    <property type="entry name" value="BLL7171 PROTEIN"/>
    <property type="match status" value="1"/>
</dbReference>
<evidence type="ECO:0000313" key="4">
    <source>
        <dbReference type="Proteomes" id="UP000072741"/>
    </source>
</evidence>
<dbReference type="SUPFAM" id="SSF54909">
    <property type="entry name" value="Dimeric alpha+beta barrel"/>
    <property type="match status" value="1"/>
</dbReference>
<sequence length="115" mass="12510">MPHMLLIVEPLGQRASRSRPEGEQAYQRMLDFGAELQAAGLLIARESLGTAARRLTRRADAVQVLDGPFAEAKEMVGGFFLLDTEDEAVALHWAGRCPAAEWATVEIRGVGPCYG</sequence>
<dbReference type="EMBL" id="LDSL01000011">
    <property type="protein sequence ID" value="KTT27559.1"/>
    <property type="molecule type" value="Genomic_DNA"/>
</dbReference>
<reference evidence="3 4" key="1">
    <citation type="journal article" date="2016" name="Front. Microbiol.">
        <title>Genomic Resource of Rice Seed Associated Bacteria.</title>
        <authorList>
            <person name="Midha S."/>
            <person name="Bansal K."/>
            <person name="Sharma S."/>
            <person name="Kumar N."/>
            <person name="Patil P.P."/>
            <person name="Chaudhry V."/>
            <person name="Patil P.B."/>
        </authorList>
    </citation>
    <scope>NUCLEOTIDE SEQUENCE [LARGE SCALE GENOMIC DNA]</scope>
    <source>
        <strain evidence="3 4">NS331</strain>
    </source>
</reference>
<keyword evidence="4" id="KW-1185">Reference proteome</keyword>
<dbReference type="Proteomes" id="UP000072741">
    <property type="component" value="Unassembled WGS sequence"/>
</dbReference>
<dbReference type="RefSeq" id="WP_058640257.1">
    <property type="nucleotide sequence ID" value="NZ_LDSL01000011.1"/>
</dbReference>
<accession>A0A147HBZ1</accession>
<comment type="similarity">
    <text evidence="1">Belongs to the YciI family.</text>
</comment>
<dbReference type="InterPro" id="IPR011008">
    <property type="entry name" value="Dimeric_a/b-barrel"/>
</dbReference>
<evidence type="ECO:0000259" key="2">
    <source>
        <dbReference type="Pfam" id="PF03795"/>
    </source>
</evidence>
<dbReference type="InterPro" id="IPR005545">
    <property type="entry name" value="YCII"/>
</dbReference>